<gene>
    <name evidence="8" type="ORF">LCGC14_3123840</name>
</gene>
<keyword evidence="2" id="KW-0813">Transport</keyword>
<reference evidence="8" key="1">
    <citation type="journal article" date="2015" name="Nature">
        <title>Complex archaea that bridge the gap between prokaryotes and eukaryotes.</title>
        <authorList>
            <person name="Spang A."/>
            <person name="Saw J.H."/>
            <person name="Jorgensen S.L."/>
            <person name="Zaremba-Niedzwiedzka K."/>
            <person name="Martijn J."/>
            <person name="Lind A.E."/>
            <person name="van Eijk R."/>
            <person name="Schleper C."/>
            <person name="Guy L."/>
            <person name="Ettema T.J."/>
        </authorList>
    </citation>
    <scope>NUCLEOTIDE SEQUENCE</scope>
</reference>
<evidence type="ECO:0000256" key="1">
    <source>
        <dbReference type="ARBA" id="ARBA00004370"/>
    </source>
</evidence>
<dbReference type="GO" id="GO:0016020">
    <property type="term" value="C:membrane"/>
    <property type="evidence" value="ECO:0007669"/>
    <property type="project" value="UniProtKB-SubCell"/>
</dbReference>
<organism evidence="8">
    <name type="scientific">marine sediment metagenome</name>
    <dbReference type="NCBI Taxonomy" id="412755"/>
    <lineage>
        <taxon>unclassified sequences</taxon>
        <taxon>metagenomes</taxon>
        <taxon>ecological metagenomes</taxon>
    </lineage>
</organism>
<evidence type="ECO:0000256" key="5">
    <source>
        <dbReference type="ARBA" id="ARBA00022967"/>
    </source>
</evidence>
<dbReference type="InterPro" id="IPR003439">
    <property type="entry name" value="ABC_transporter-like_ATP-bd"/>
</dbReference>
<dbReference type="InterPro" id="IPR050388">
    <property type="entry name" value="ABC_Ni/Peptide_Import"/>
</dbReference>
<name>A0A0F8WQE3_9ZZZZ</name>
<evidence type="ECO:0000313" key="8">
    <source>
        <dbReference type="EMBL" id="KKK50555.1"/>
    </source>
</evidence>
<feature type="domain" description="ABC transporter" evidence="7">
    <location>
        <begin position="25"/>
        <end position="130"/>
    </location>
</feature>
<accession>A0A0F8WQE3</accession>
<dbReference type="Gene3D" id="3.40.50.300">
    <property type="entry name" value="P-loop containing nucleotide triphosphate hydrolases"/>
    <property type="match status" value="1"/>
</dbReference>
<evidence type="ECO:0000256" key="6">
    <source>
        <dbReference type="ARBA" id="ARBA00023136"/>
    </source>
</evidence>
<dbReference type="GO" id="GO:0005524">
    <property type="term" value="F:ATP binding"/>
    <property type="evidence" value="ECO:0007669"/>
    <property type="project" value="InterPro"/>
</dbReference>
<evidence type="ECO:0000256" key="4">
    <source>
        <dbReference type="ARBA" id="ARBA00022519"/>
    </source>
</evidence>
<keyword evidence="3" id="KW-1003">Cell membrane</keyword>
<dbReference type="AlphaFoldDB" id="A0A0F8WQE3"/>
<dbReference type="GO" id="GO:0016887">
    <property type="term" value="F:ATP hydrolysis activity"/>
    <property type="evidence" value="ECO:0007669"/>
    <property type="project" value="InterPro"/>
</dbReference>
<protein>
    <recommendedName>
        <fullName evidence="7">ABC transporter domain-containing protein</fullName>
    </recommendedName>
</protein>
<dbReference type="Pfam" id="PF00005">
    <property type="entry name" value="ABC_tran"/>
    <property type="match status" value="1"/>
</dbReference>
<dbReference type="InterPro" id="IPR027417">
    <property type="entry name" value="P-loop_NTPase"/>
</dbReference>
<proteinExistence type="predicted"/>
<feature type="non-terminal residue" evidence="8">
    <location>
        <position position="146"/>
    </location>
</feature>
<dbReference type="PANTHER" id="PTHR43297">
    <property type="entry name" value="OLIGOPEPTIDE TRANSPORT ATP-BINDING PROTEIN APPD"/>
    <property type="match status" value="1"/>
</dbReference>
<comment type="caution">
    <text evidence="8">The sequence shown here is derived from an EMBL/GenBank/DDBJ whole genome shotgun (WGS) entry which is preliminary data.</text>
</comment>
<dbReference type="SUPFAM" id="SSF52540">
    <property type="entry name" value="P-loop containing nucleoside triphosphate hydrolases"/>
    <property type="match status" value="1"/>
</dbReference>
<dbReference type="PANTHER" id="PTHR43297:SF14">
    <property type="entry name" value="ATPASE AAA-TYPE CORE DOMAIN-CONTAINING PROTEIN"/>
    <property type="match status" value="1"/>
</dbReference>
<keyword evidence="5" id="KW-1278">Translocase</keyword>
<evidence type="ECO:0000256" key="3">
    <source>
        <dbReference type="ARBA" id="ARBA00022475"/>
    </source>
</evidence>
<dbReference type="EMBL" id="LAZR01067963">
    <property type="protein sequence ID" value="KKK50555.1"/>
    <property type="molecule type" value="Genomic_DNA"/>
</dbReference>
<keyword evidence="6" id="KW-0472">Membrane</keyword>
<comment type="subcellular location">
    <subcellularLocation>
        <location evidence="1">Membrane</location>
    </subcellularLocation>
</comment>
<evidence type="ECO:0000259" key="7">
    <source>
        <dbReference type="Pfam" id="PF00005"/>
    </source>
</evidence>
<evidence type="ECO:0000256" key="2">
    <source>
        <dbReference type="ARBA" id="ARBA00022448"/>
    </source>
</evidence>
<sequence>MSEPLLEVSNLTLDYNLGSRKMRALDRISFSLDKGQVLGVAGESGCGKSTLGLAILRLLPRVAEIRRGAVIFDGTDLLKLSEEQMEREIRGQKITMIFQVPQNALNPVFKIETQMTDILRVQDKYQNPGSRKRRKDFRQQAIERLE</sequence>
<keyword evidence="4" id="KW-0997">Cell inner membrane</keyword>